<dbReference type="GO" id="GO:1990281">
    <property type="term" value="C:efflux pump complex"/>
    <property type="evidence" value="ECO:0007669"/>
    <property type="project" value="TreeGrafter"/>
</dbReference>
<dbReference type="Gene3D" id="2.40.50.100">
    <property type="match status" value="1"/>
</dbReference>
<comment type="similarity">
    <text evidence="2">Belongs to the membrane fusion protein (MFP) (TC 8.A.1) family.</text>
</comment>
<reference evidence="8" key="1">
    <citation type="submission" date="2018-04" db="EMBL/GenBank/DDBJ databases">
        <authorList>
            <person name="Cornet L."/>
        </authorList>
    </citation>
    <scope>NUCLEOTIDE SEQUENCE [LARGE SCALE GENOMIC DNA]</scope>
</reference>
<dbReference type="SUPFAM" id="SSF111369">
    <property type="entry name" value="HlyD-like secretion proteins"/>
    <property type="match status" value="2"/>
</dbReference>
<accession>A0A2W4WAN1</accession>
<evidence type="ECO:0000259" key="5">
    <source>
        <dbReference type="Pfam" id="PF25917"/>
    </source>
</evidence>
<feature type="compositionally biased region" description="Low complexity" evidence="4">
    <location>
        <begin position="118"/>
        <end position="129"/>
    </location>
</feature>
<evidence type="ECO:0000313" key="8">
    <source>
        <dbReference type="Proteomes" id="UP000249081"/>
    </source>
</evidence>
<feature type="region of interest" description="Disordered" evidence="4">
    <location>
        <begin position="108"/>
        <end position="129"/>
    </location>
</feature>
<gene>
    <name evidence="7" type="ORF">DCF17_09345</name>
</gene>
<evidence type="ECO:0000256" key="4">
    <source>
        <dbReference type="SAM" id="MobiDB-lite"/>
    </source>
</evidence>
<feature type="domain" description="Multidrug resistance protein MdtA-like beta-barrel" evidence="6">
    <location>
        <begin position="283"/>
        <end position="343"/>
    </location>
</feature>
<dbReference type="AlphaFoldDB" id="A0A2W4WAN1"/>
<dbReference type="Gene3D" id="1.10.287.470">
    <property type="entry name" value="Helix hairpin bin"/>
    <property type="match status" value="1"/>
</dbReference>
<dbReference type="InterPro" id="IPR058625">
    <property type="entry name" value="MdtA-like_BSH"/>
</dbReference>
<dbReference type="Gene3D" id="2.40.420.20">
    <property type="match status" value="1"/>
</dbReference>
<dbReference type="Pfam" id="PF25917">
    <property type="entry name" value="BSH_RND"/>
    <property type="match status" value="1"/>
</dbReference>
<dbReference type="InterPro" id="IPR058626">
    <property type="entry name" value="MdtA-like_b-barrel"/>
</dbReference>
<sequence length="436" mass="45946">MVNGDRCLLRSTFSYPMPSVNSSRTRQALGAALTLSLVVSACGRSQPPGAMEPQAVPVRVQELQPGTFEESSDFVGSLEAEQRVELKPEVAGRVTQVLISSGSAVSQGQPVVQLSPDQTQSEVSASQSAAQAAGFGRDAAQAQVDAAQAQVARTQADVELAQVEFRRTERLVAAGALSRQDLDNAQNQLTVAQAAQRQAVDSARAAQAQQQQALSTFNQTQAQVNVSQADLGFRQVVAPVAGIVGDISLKVGDFVDVGDTLGTITQNSELFLRIQVPTTRASQLRLGTPVELLSADTGEPLATGSLSFISPEVDGAGQSILVKARFPNEAANLRDGQFVRARLIWSTTATLLVPTVAVTRIAGQSFVFVAADETQEDGQTLRVASQRPVQLGQIQGGNYRVIDGLQPGDEVVVTNILQLQDGRPINAEAQASAAPL</sequence>
<dbReference type="InterPro" id="IPR006143">
    <property type="entry name" value="RND_pump_MFP"/>
</dbReference>
<comment type="caution">
    <text evidence="7">The sequence shown here is derived from an EMBL/GenBank/DDBJ whole genome shotgun (WGS) entry which is preliminary data.</text>
</comment>
<name>A0A2W4WAN1_9CYAN</name>
<dbReference type="PANTHER" id="PTHR30469:SF39">
    <property type="entry name" value="SLL0180 PROTEIN"/>
    <property type="match status" value="1"/>
</dbReference>
<evidence type="ECO:0000256" key="2">
    <source>
        <dbReference type="ARBA" id="ARBA00009477"/>
    </source>
</evidence>
<organism evidence="7 8">
    <name type="scientific">Shackletoniella antarctica</name>
    <dbReference type="NCBI Taxonomy" id="268115"/>
    <lineage>
        <taxon>Bacteria</taxon>
        <taxon>Bacillati</taxon>
        <taxon>Cyanobacteriota</taxon>
        <taxon>Cyanophyceae</taxon>
        <taxon>Oculatellales</taxon>
        <taxon>Oculatellaceae</taxon>
        <taxon>Shackletoniella</taxon>
    </lineage>
</organism>
<keyword evidence="3" id="KW-0175">Coiled coil</keyword>
<dbReference type="NCBIfam" id="TIGR01730">
    <property type="entry name" value="RND_mfp"/>
    <property type="match status" value="1"/>
</dbReference>
<evidence type="ECO:0000256" key="1">
    <source>
        <dbReference type="ARBA" id="ARBA00004236"/>
    </source>
</evidence>
<protein>
    <submittedName>
        <fullName evidence="7">Efflux transporter periplasmic adaptor subunit</fullName>
    </submittedName>
</protein>
<feature type="compositionally biased region" description="Polar residues" evidence="4">
    <location>
        <begin position="108"/>
        <end position="117"/>
    </location>
</feature>
<evidence type="ECO:0000259" key="6">
    <source>
        <dbReference type="Pfam" id="PF25944"/>
    </source>
</evidence>
<proteinExistence type="inferred from homology"/>
<dbReference type="Pfam" id="PF25944">
    <property type="entry name" value="Beta-barrel_RND"/>
    <property type="match status" value="1"/>
</dbReference>
<comment type="subcellular location">
    <subcellularLocation>
        <location evidence="1">Cell membrane</location>
    </subcellularLocation>
</comment>
<dbReference type="PANTHER" id="PTHR30469">
    <property type="entry name" value="MULTIDRUG RESISTANCE PROTEIN MDTA"/>
    <property type="match status" value="1"/>
</dbReference>
<dbReference type="Gene3D" id="2.40.30.170">
    <property type="match status" value="1"/>
</dbReference>
<dbReference type="Proteomes" id="UP000249081">
    <property type="component" value="Unassembled WGS sequence"/>
</dbReference>
<feature type="coiled-coil region" evidence="3">
    <location>
        <begin position="137"/>
        <end position="164"/>
    </location>
</feature>
<evidence type="ECO:0000313" key="7">
    <source>
        <dbReference type="EMBL" id="PZO42093.1"/>
    </source>
</evidence>
<dbReference type="GO" id="GO:0015562">
    <property type="term" value="F:efflux transmembrane transporter activity"/>
    <property type="evidence" value="ECO:0007669"/>
    <property type="project" value="TreeGrafter"/>
</dbReference>
<reference evidence="7 8" key="2">
    <citation type="submission" date="2018-06" db="EMBL/GenBank/DDBJ databases">
        <title>Metagenomic assembly of (sub)arctic Cyanobacteria and their associated microbiome from non-axenic cultures.</title>
        <authorList>
            <person name="Baurain D."/>
        </authorList>
    </citation>
    <scope>NUCLEOTIDE SEQUENCE [LARGE SCALE GENOMIC DNA]</scope>
    <source>
        <strain evidence="7">ULC041bin1</strain>
    </source>
</reference>
<dbReference type="EMBL" id="QBMN01000052">
    <property type="protein sequence ID" value="PZO42093.1"/>
    <property type="molecule type" value="Genomic_DNA"/>
</dbReference>
<evidence type="ECO:0000256" key="3">
    <source>
        <dbReference type="SAM" id="Coils"/>
    </source>
</evidence>
<feature type="domain" description="Multidrug resistance protein MdtA-like barrel-sandwich hybrid" evidence="5">
    <location>
        <begin position="83"/>
        <end position="265"/>
    </location>
</feature>